<evidence type="ECO:0000256" key="10">
    <source>
        <dbReference type="ARBA" id="ARBA00061104"/>
    </source>
</evidence>
<dbReference type="GO" id="GO:0006355">
    <property type="term" value="P:regulation of DNA-templated transcription"/>
    <property type="evidence" value="ECO:0007669"/>
    <property type="project" value="UniProtKB-UniRule"/>
</dbReference>
<sequence length="1181" mass="133766">MIDLVRYIAADAEFRRTFTSLTPTGLDGLVTGTSGSARHLYYAALHTLRKEGNPGASTVIVTHSQSQAGQIADDLREFLPGEAVFLFPEREWSLVDALAYSREAVADRMHVLQHLAQGRPAVVVATIQSAVQPVMTRDVLRSLQWVVKPGDVADLEQVQRNLVQSGYERVDMVETKGQFAVRGGILDVFPLTEEMPVRIELFDDEVDSIRRFDPDTQRSQANLEQAVIGPVLDFLVPAARMQEASERLQKALEERVRLATDLEVRERLQTVVGEDIRRLAEGQPFAGLLRYDALFPGAVHTLFDYLPFGTLACLDEPTRLQERQKGLEREFQEWLSNGLLRGELLSGTQRPPQYQLVWEHRGMAGVEFSMFARSGGHRHRFVWNVAAKPMQQFHGQMNVLKSEVQRWQRSGTHVVLTAATEERADRLERVLADYRIEAVRATAFTPSRTPQILVASLSSGFELPMQRLAIIVETEVFPSRKKARRVRREMTDAERIRSYQELHVGDYVVHVNHGIGKYLGIRTLEIDGRHQDYLHLQYAGNDSLYVPVDQIDQVQRYIGAEDKEPKLYHLGGGEWNRVKQKVSRSVRDIAEDLVKLYAARQASRGHAFSPDTPWQKDFEAMFPYEETPDQLRAIEEIKRDMEKPTPMDRLLCGDVGYGKTEVAIRAAFKAVMDGKQVAVLVPTTILAHQHYETFKERFAGFPVTIEVLSRFRTKSEASAVIKGLKDGSIDIVIGTHRLLQKSVQFKDLGLLIVDEEQRFGVTHKERLKQLKTNVDCLTLTATPIPRTLHMSLLGVRDLSVIETPPENRFPVQTYVVEFHEDLVREAIERELNRGGQVYFVYNQVQNIHAMAERVQRLVPDARIAVAHGQMAEDQLERVMLDFLEGEIDVLVTTTIIETGLDIPNVNTLIVYDADRLGLAQLYQLRGRVGRSNRIAYAYFTYQRDKVLTEVAEKRLQAIKEFTELGSGFKIAMRDLAIRGAGNLLGAEQHGFINSVGFDLYNDMLAKAVKEIRGEQEQEVPEPVIDLGIEAYIPDTYISDPAQKIAMYKKFKYVRSTEAAEELEEELIDRYGDLPEPVMNLLDVTRMKSYAARFGVEAIAAQGGEVAVRLRPEMTAAVDHGRLFSLAKQHAGQYLKRPNGSLQVVFRSKGVSDRELCKRLLNFLESFADVFKSAREVEEFAK</sequence>
<keyword evidence="7 13" id="KW-0067">ATP-binding</keyword>
<reference evidence="17" key="1">
    <citation type="submission" date="2016-10" db="EMBL/GenBank/DDBJ databases">
        <authorList>
            <person name="Varghese N."/>
        </authorList>
    </citation>
    <scope>NUCLEOTIDE SEQUENCE [LARGE SCALE GENOMIC DNA]</scope>
    <source>
        <strain evidence="17">DSM 17980</strain>
    </source>
</reference>
<dbReference type="InterPro" id="IPR005118">
    <property type="entry name" value="TRCF_C"/>
</dbReference>
<dbReference type="CDD" id="cd17991">
    <property type="entry name" value="DEXHc_TRCF"/>
    <property type="match status" value="1"/>
</dbReference>
<dbReference type="Pfam" id="PF17757">
    <property type="entry name" value="UvrB_inter"/>
    <property type="match status" value="1"/>
</dbReference>
<dbReference type="SUPFAM" id="SSF143517">
    <property type="entry name" value="TRCF domain-like"/>
    <property type="match status" value="1"/>
</dbReference>
<dbReference type="GO" id="GO:0000716">
    <property type="term" value="P:transcription-coupled nucleotide-excision repair, DNA damage recognition"/>
    <property type="evidence" value="ECO:0007669"/>
    <property type="project" value="UniProtKB-UniRule"/>
</dbReference>
<dbReference type="SUPFAM" id="SSF141259">
    <property type="entry name" value="CarD-like"/>
    <property type="match status" value="1"/>
</dbReference>
<dbReference type="Pfam" id="PF03461">
    <property type="entry name" value="TRCF"/>
    <property type="match status" value="1"/>
</dbReference>
<dbReference type="GO" id="GO:0005524">
    <property type="term" value="F:ATP binding"/>
    <property type="evidence" value="ECO:0007669"/>
    <property type="project" value="UniProtKB-UniRule"/>
</dbReference>
<evidence type="ECO:0000313" key="16">
    <source>
        <dbReference type="EMBL" id="SFU99813.1"/>
    </source>
</evidence>
<dbReference type="PROSITE" id="PS51192">
    <property type="entry name" value="HELICASE_ATP_BIND_1"/>
    <property type="match status" value="1"/>
</dbReference>
<keyword evidence="2 13" id="KW-0963">Cytoplasm</keyword>
<accession>A0A1I7KQU1</accession>
<dbReference type="GO" id="GO:0003678">
    <property type="term" value="F:DNA helicase activity"/>
    <property type="evidence" value="ECO:0007669"/>
    <property type="project" value="TreeGrafter"/>
</dbReference>
<dbReference type="SUPFAM" id="SSF52540">
    <property type="entry name" value="P-loop containing nucleoside triphosphate hydrolases"/>
    <property type="match status" value="4"/>
</dbReference>
<dbReference type="OrthoDB" id="9804325at2"/>
<dbReference type="InterPro" id="IPR014001">
    <property type="entry name" value="Helicase_ATP-bd"/>
</dbReference>
<dbReference type="InterPro" id="IPR001650">
    <property type="entry name" value="Helicase_C-like"/>
</dbReference>
<feature type="domain" description="Helicase C-terminal" evidence="15">
    <location>
        <begin position="810"/>
        <end position="976"/>
    </location>
</feature>
<dbReference type="EC" id="3.6.4.-" evidence="13"/>
<dbReference type="RefSeq" id="WP_083430539.1">
    <property type="nucleotide sequence ID" value="NZ_FPBV01000018.1"/>
</dbReference>
<dbReference type="Gene3D" id="3.40.50.300">
    <property type="entry name" value="P-loop containing nucleotide triphosphate hydrolases"/>
    <property type="match status" value="2"/>
</dbReference>
<evidence type="ECO:0000256" key="11">
    <source>
        <dbReference type="ARBA" id="ARBA00061399"/>
    </source>
</evidence>
<evidence type="ECO:0000256" key="8">
    <source>
        <dbReference type="ARBA" id="ARBA00023125"/>
    </source>
</evidence>
<gene>
    <name evidence="13" type="primary">mfd</name>
    <name evidence="16" type="ORF">SAMN05421543_11829</name>
</gene>
<evidence type="ECO:0000256" key="3">
    <source>
        <dbReference type="ARBA" id="ARBA00022741"/>
    </source>
</evidence>
<evidence type="ECO:0000256" key="5">
    <source>
        <dbReference type="ARBA" id="ARBA00022801"/>
    </source>
</evidence>
<dbReference type="Pfam" id="PF00270">
    <property type="entry name" value="DEAD"/>
    <property type="match status" value="1"/>
</dbReference>
<dbReference type="Pfam" id="PF00271">
    <property type="entry name" value="Helicase_C"/>
    <property type="match status" value="1"/>
</dbReference>
<dbReference type="GO" id="GO:0016787">
    <property type="term" value="F:hydrolase activity"/>
    <property type="evidence" value="ECO:0007669"/>
    <property type="project" value="UniProtKB-KW"/>
</dbReference>
<dbReference type="Gene3D" id="3.40.50.11180">
    <property type="match status" value="1"/>
</dbReference>
<dbReference type="eggNOG" id="COG1197">
    <property type="taxonomic scope" value="Bacteria"/>
</dbReference>
<evidence type="ECO:0000259" key="14">
    <source>
        <dbReference type="PROSITE" id="PS51192"/>
    </source>
</evidence>
<keyword evidence="5 13" id="KW-0378">Hydrolase</keyword>
<keyword evidence="3 13" id="KW-0547">Nucleotide-binding</keyword>
<evidence type="ECO:0000256" key="13">
    <source>
        <dbReference type="HAMAP-Rule" id="MF_00969"/>
    </source>
</evidence>
<keyword evidence="4 13" id="KW-0227">DNA damage</keyword>
<dbReference type="Gene3D" id="3.30.2060.10">
    <property type="entry name" value="Penicillin-binding protein 1b domain"/>
    <property type="match status" value="1"/>
</dbReference>
<comment type="function">
    <text evidence="13">Couples transcription and DNA repair by recognizing RNA polymerase (RNAP) stalled at DNA lesions. Mediates ATP-dependent release of RNAP and its truncated transcript from the DNA, and recruitment of nucleotide excision repair machinery to the damaged site.</text>
</comment>
<dbReference type="InterPro" id="IPR041471">
    <property type="entry name" value="UvrB_inter"/>
</dbReference>
<dbReference type="InterPro" id="IPR004576">
    <property type="entry name" value="Mfd"/>
</dbReference>
<evidence type="ECO:0000256" key="9">
    <source>
        <dbReference type="ARBA" id="ARBA00023204"/>
    </source>
</evidence>
<dbReference type="InterPro" id="IPR011545">
    <property type="entry name" value="DEAD/DEAH_box_helicase_dom"/>
</dbReference>
<comment type="subcellular location">
    <subcellularLocation>
        <location evidence="1 13">Cytoplasm</location>
    </subcellularLocation>
</comment>
<dbReference type="InterPro" id="IPR027417">
    <property type="entry name" value="P-loop_NTPase"/>
</dbReference>
<dbReference type="STRING" id="392015.SAMN05421543_11829"/>
<evidence type="ECO:0000256" key="4">
    <source>
        <dbReference type="ARBA" id="ARBA00022763"/>
    </source>
</evidence>
<evidence type="ECO:0000256" key="12">
    <source>
        <dbReference type="ARBA" id="ARBA00070128"/>
    </source>
</evidence>
<evidence type="ECO:0000256" key="6">
    <source>
        <dbReference type="ARBA" id="ARBA00022806"/>
    </source>
</evidence>
<dbReference type="HAMAP" id="MF_00969">
    <property type="entry name" value="TRCF"/>
    <property type="match status" value="1"/>
</dbReference>
<dbReference type="PANTHER" id="PTHR47964">
    <property type="entry name" value="ATP-DEPENDENT DNA HELICASE HOMOLOG RECG, CHLOROPLASTIC"/>
    <property type="match status" value="1"/>
</dbReference>
<keyword evidence="17" id="KW-1185">Reference proteome</keyword>
<dbReference type="PROSITE" id="PS51194">
    <property type="entry name" value="HELICASE_CTER"/>
    <property type="match status" value="1"/>
</dbReference>
<evidence type="ECO:0000256" key="7">
    <source>
        <dbReference type="ARBA" id="ARBA00022840"/>
    </source>
</evidence>
<dbReference type="EMBL" id="FPBV01000018">
    <property type="protein sequence ID" value="SFU99813.1"/>
    <property type="molecule type" value="Genomic_DNA"/>
</dbReference>
<dbReference type="InterPro" id="IPR037235">
    <property type="entry name" value="TRCF-like_C_D7"/>
</dbReference>
<dbReference type="SMART" id="SM01058">
    <property type="entry name" value="CarD_TRCF"/>
    <property type="match status" value="1"/>
</dbReference>
<organism evidence="16 17">
    <name type="scientific">Alicyclobacillus macrosporangiidus</name>
    <dbReference type="NCBI Taxonomy" id="392015"/>
    <lineage>
        <taxon>Bacteria</taxon>
        <taxon>Bacillati</taxon>
        <taxon>Bacillota</taxon>
        <taxon>Bacilli</taxon>
        <taxon>Bacillales</taxon>
        <taxon>Alicyclobacillaceae</taxon>
        <taxon>Alicyclobacillus</taxon>
    </lineage>
</organism>
<keyword evidence="6 16" id="KW-0347">Helicase</keyword>
<dbReference type="NCBIfam" id="TIGR00580">
    <property type="entry name" value="mfd"/>
    <property type="match status" value="1"/>
</dbReference>
<comment type="similarity">
    <text evidence="10 13">In the N-terminal section; belongs to the UvrB family.</text>
</comment>
<dbReference type="FunFam" id="3.40.50.300:FF:000546">
    <property type="entry name" value="Transcription-repair-coupling factor"/>
    <property type="match status" value="1"/>
</dbReference>
<evidence type="ECO:0000313" key="17">
    <source>
        <dbReference type="Proteomes" id="UP000183508"/>
    </source>
</evidence>
<dbReference type="Gene3D" id="3.90.1150.50">
    <property type="entry name" value="Transcription-repair-coupling factor, D7 domain"/>
    <property type="match status" value="1"/>
</dbReference>
<dbReference type="SMART" id="SM00487">
    <property type="entry name" value="DEXDc"/>
    <property type="match status" value="1"/>
</dbReference>
<dbReference type="InterPro" id="IPR003711">
    <property type="entry name" value="CarD-like/TRCF_RID"/>
</dbReference>
<dbReference type="SMART" id="SM00490">
    <property type="entry name" value="HELICc"/>
    <property type="match status" value="1"/>
</dbReference>
<evidence type="ECO:0000256" key="2">
    <source>
        <dbReference type="ARBA" id="ARBA00022490"/>
    </source>
</evidence>
<dbReference type="PANTHER" id="PTHR47964:SF1">
    <property type="entry name" value="ATP-DEPENDENT DNA HELICASE HOMOLOG RECG, CHLOROPLASTIC"/>
    <property type="match status" value="1"/>
</dbReference>
<dbReference type="AlphaFoldDB" id="A0A1I7KQU1"/>
<comment type="similarity">
    <text evidence="11 13">In the C-terminal section; belongs to the helicase family. RecG subfamily.</text>
</comment>
<proteinExistence type="inferred from homology"/>
<dbReference type="Gene3D" id="2.40.10.170">
    <property type="match status" value="1"/>
</dbReference>
<dbReference type="Proteomes" id="UP000183508">
    <property type="component" value="Unassembled WGS sequence"/>
</dbReference>
<dbReference type="InterPro" id="IPR047112">
    <property type="entry name" value="RecG/Mfd"/>
</dbReference>
<name>A0A1I7KQU1_9BACL</name>
<dbReference type="GO" id="GO:0003684">
    <property type="term" value="F:damaged DNA binding"/>
    <property type="evidence" value="ECO:0007669"/>
    <property type="project" value="InterPro"/>
</dbReference>
<dbReference type="GO" id="GO:0005737">
    <property type="term" value="C:cytoplasm"/>
    <property type="evidence" value="ECO:0007669"/>
    <property type="project" value="UniProtKB-SubCell"/>
</dbReference>
<dbReference type="InterPro" id="IPR036101">
    <property type="entry name" value="CarD-like/TRCF_RID_sf"/>
</dbReference>
<feature type="domain" description="Helicase ATP-binding" evidence="14">
    <location>
        <begin position="640"/>
        <end position="801"/>
    </location>
</feature>
<keyword evidence="8 13" id="KW-0238">DNA-binding</keyword>
<protein>
    <recommendedName>
        <fullName evidence="12 13">Transcription-repair-coupling factor</fullName>
        <shortName evidence="13">TRCF</shortName>
        <ecNumber evidence="13">3.6.4.-</ecNumber>
    </recommendedName>
</protein>
<evidence type="ECO:0000256" key="1">
    <source>
        <dbReference type="ARBA" id="ARBA00004496"/>
    </source>
</evidence>
<evidence type="ECO:0000259" key="15">
    <source>
        <dbReference type="PROSITE" id="PS51194"/>
    </source>
</evidence>
<dbReference type="SMART" id="SM00982">
    <property type="entry name" value="TRCF"/>
    <property type="match status" value="1"/>
</dbReference>
<keyword evidence="9 13" id="KW-0234">DNA repair</keyword>
<dbReference type="Pfam" id="PF02559">
    <property type="entry name" value="CarD_TRCF_RID"/>
    <property type="match status" value="1"/>
</dbReference>